<dbReference type="AlphaFoldDB" id="A0A6A2WKV2"/>
<evidence type="ECO:0000256" key="5">
    <source>
        <dbReference type="SAM" id="SignalP"/>
    </source>
</evidence>
<keyword evidence="8" id="KW-1185">Reference proteome</keyword>
<keyword evidence="7" id="KW-0378">Hydrolase</keyword>
<dbReference type="Pfam" id="PF14543">
    <property type="entry name" value="TAXi_N"/>
    <property type="match status" value="1"/>
</dbReference>
<dbReference type="PANTHER" id="PTHR47965">
    <property type="entry name" value="ASPARTYL PROTEASE-RELATED"/>
    <property type="match status" value="1"/>
</dbReference>
<evidence type="ECO:0000256" key="4">
    <source>
        <dbReference type="ARBA" id="ARBA00022729"/>
    </source>
</evidence>
<dbReference type="InterPro" id="IPR032799">
    <property type="entry name" value="TAXi_C"/>
</dbReference>
<dbReference type="Gene3D" id="2.40.70.10">
    <property type="entry name" value="Acid Proteases"/>
    <property type="match status" value="2"/>
</dbReference>
<organism evidence="7 8">
    <name type="scientific">Hibiscus syriacus</name>
    <name type="common">Rose of Sharon</name>
    <dbReference type="NCBI Taxonomy" id="106335"/>
    <lineage>
        <taxon>Eukaryota</taxon>
        <taxon>Viridiplantae</taxon>
        <taxon>Streptophyta</taxon>
        <taxon>Embryophyta</taxon>
        <taxon>Tracheophyta</taxon>
        <taxon>Spermatophyta</taxon>
        <taxon>Magnoliopsida</taxon>
        <taxon>eudicotyledons</taxon>
        <taxon>Gunneridae</taxon>
        <taxon>Pentapetalae</taxon>
        <taxon>rosids</taxon>
        <taxon>malvids</taxon>
        <taxon>Malvales</taxon>
        <taxon>Malvaceae</taxon>
        <taxon>Malvoideae</taxon>
        <taxon>Hibiscus</taxon>
    </lineage>
</organism>
<reference evidence="7" key="1">
    <citation type="submission" date="2019-09" db="EMBL/GenBank/DDBJ databases">
        <title>Draft genome information of white flower Hibiscus syriacus.</title>
        <authorList>
            <person name="Kim Y.-M."/>
        </authorList>
    </citation>
    <scope>NUCLEOTIDE SEQUENCE [LARGE SCALE GENOMIC DNA]</scope>
    <source>
        <strain evidence="7">YM2019G1</strain>
    </source>
</reference>
<evidence type="ECO:0000256" key="1">
    <source>
        <dbReference type="ARBA" id="ARBA00004239"/>
    </source>
</evidence>
<sequence>MASFTHCFLLFFTCVLCFRNAFPVLGFRSDFVLFPVVKDAATLQYVARISHGTPLRRTDLVVDLGGSFLWMDCDSGQKSSSNRLIPSCSVNCSRAKFNDPGSKSCLLNTNCNVFPNNVVTGLASVGELVEDIVAVDSVDALKVGEITTVDYFIFSCVPTFHLQGLASGAKGMVGLGKTSISLPSQLSASIGHPHKFSLCLSSSNGVLLTGSGETLFGSKLTRSLTYTPLVIKQDDYSIHVQSIKINGRRLGLGKLEAKLSTTVPYAMMESSIYATFSKAYVEAAASMNMTRVATVAPFGFCFSYKGVRNSKHGPLVPEIDLVLQSKMVKWRIQGRHSMVKVSQESICLGVLDGGMEQSSPIVIGGLQMEDNLLEFDLQSSMLGFSSSLLFKETTCSSSLQDFKLKQFM</sequence>
<feature type="chain" id="PRO_5025639179" evidence="5">
    <location>
        <begin position="18"/>
        <end position="408"/>
    </location>
</feature>
<dbReference type="Proteomes" id="UP000436088">
    <property type="component" value="Unassembled WGS sequence"/>
</dbReference>
<dbReference type="OrthoDB" id="1162128at2759"/>
<keyword evidence="3" id="KW-0964">Secreted</keyword>
<name>A0A6A2WKV2_HIBSY</name>
<proteinExistence type="inferred from homology"/>
<comment type="caution">
    <text evidence="7">The sequence shown here is derived from an EMBL/GenBank/DDBJ whole genome shotgun (WGS) entry which is preliminary data.</text>
</comment>
<evidence type="ECO:0000313" key="7">
    <source>
        <dbReference type="EMBL" id="KAE8653790.1"/>
    </source>
</evidence>
<dbReference type="InterPro" id="IPR021109">
    <property type="entry name" value="Peptidase_aspartic_dom_sf"/>
</dbReference>
<dbReference type="GO" id="GO:0004190">
    <property type="term" value="F:aspartic-type endopeptidase activity"/>
    <property type="evidence" value="ECO:0007669"/>
    <property type="project" value="InterPro"/>
</dbReference>
<evidence type="ECO:0000256" key="2">
    <source>
        <dbReference type="ARBA" id="ARBA00007447"/>
    </source>
</evidence>
<dbReference type="PANTHER" id="PTHR47965:SF46">
    <property type="entry name" value="BASIC 7S GLOBULIN-LIKE"/>
    <property type="match status" value="1"/>
</dbReference>
<protein>
    <submittedName>
        <fullName evidence="7">Eukaryotic aspartyl protease family protein</fullName>
    </submittedName>
</protein>
<comment type="subcellular location">
    <subcellularLocation>
        <location evidence="1">Secreted</location>
        <location evidence="1">Extracellular space</location>
    </subcellularLocation>
</comment>
<evidence type="ECO:0000313" key="8">
    <source>
        <dbReference type="Proteomes" id="UP000436088"/>
    </source>
</evidence>
<dbReference type="PROSITE" id="PS51767">
    <property type="entry name" value="PEPTIDASE_A1"/>
    <property type="match status" value="1"/>
</dbReference>
<dbReference type="InterPro" id="IPR033121">
    <property type="entry name" value="PEPTIDASE_A1"/>
</dbReference>
<comment type="similarity">
    <text evidence="2">Belongs to the peptidase A1 family.</text>
</comment>
<dbReference type="InterPro" id="IPR032861">
    <property type="entry name" value="TAXi_N"/>
</dbReference>
<dbReference type="SUPFAM" id="SSF50630">
    <property type="entry name" value="Acid proteases"/>
    <property type="match status" value="1"/>
</dbReference>
<evidence type="ECO:0000256" key="3">
    <source>
        <dbReference type="ARBA" id="ARBA00022525"/>
    </source>
</evidence>
<keyword evidence="7" id="KW-0645">Protease</keyword>
<accession>A0A6A2WKV2</accession>
<dbReference type="InterPro" id="IPR001461">
    <property type="entry name" value="Aspartic_peptidase_A1"/>
</dbReference>
<gene>
    <name evidence="7" type="ORF">F3Y22_tig00117056pilonHSYRG00193</name>
</gene>
<evidence type="ECO:0000259" key="6">
    <source>
        <dbReference type="PROSITE" id="PS51767"/>
    </source>
</evidence>
<dbReference type="EMBL" id="VEPZ02001788">
    <property type="protein sequence ID" value="KAE8653790.1"/>
    <property type="molecule type" value="Genomic_DNA"/>
</dbReference>
<dbReference type="FunFam" id="2.40.70.10:FF:000041">
    <property type="entry name" value="Basic 7S globulin"/>
    <property type="match status" value="1"/>
</dbReference>
<dbReference type="GO" id="GO:0006508">
    <property type="term" value="P:proteolysis"/>
    <property type="evidence" value="ECO:0007669"/>
    <property type="project" value="UniProtKB-KW"/>
</dbReference>
<keyword evidence="4 5" id="KW-0732">Signal</keyword>
<feature type="domain" description="Peptidase A1" evidence="6">
    <location>
        <begin position="45"/>
        <end position="385"/>
    </location>
</feature>
<feature type="signal peptide" evidence="5">
    <location>
        <begin position="1"/>
        <end position="17"/>
    </location>
</feature>
<dbReference type="Pfam" id="PF14541">
    <property type="entry name" value="TAXi_C"/>
    <property type="match status" value="1"/>
</dbReference>
<dbReference type="GO" id="GO:0005576">
    <property type="term" value="C:extracellular region"/>
    <property type="evidence" value="ECO:0007669"/>
    <property type="project" value="UniProtKB-SubCell"/>
</dbReference>